<dbReference type="Gene3D" id="2.30.30.40">
    <property type="entry name" value="SH3 Domains"/>
    <property type="match status" value="1"/>
</dbReference>
<dbReference type="SUPFAM" id="SSF55797">
    <property type="entry name" value="PR-1-like"/>
    <property type="match status" value="1"/>
</dbReference>
<proteinExistence type="predicted"/>
<dbReference type="PANTHER" id="PTHR34408:SF1">
    <property type="entry name" value="GLYCOSYL HYDROLASE FAMILY 19 DOMAIN-CONTAINING PROTEIN HI_1415"/>
    <property type="match status" value="1"/>
</dbReference>
<dbReference type="Pfam" id="PF08239">
    <property type="entry name" value="SH3_3"/>
    <property type="match status" value="1"/>
</dbReference>
<protein>
    <recommendedName>
        <fullName evidence="3">SH3b domain-containing protein</fullName>
    </recommendedName>
</protein>
<feature type="compositionally biased region" description="Polar residues" evidence="1">
    <location>
        <begin position="222"/>
        <end position="235"/>
    </location>
</feature>
<dbReference type="InterPro" id="IPR052354">
    <property type="entry name" value="Cell_Wall_Dynamics_Protein"/>
</dbReference>
<dbReference type="Pfam" id="PF00188">
    <property type="entry name" value="CAP"/>
    <property type="match status" value="1"/>
</dbReference>
<evidence type="ECO:0000256" key="2">
    <source>
        <dbReference type="SAM" id="SignalP"/>
    </source>
</evidence>
<feature type="signal peptide" evidence="2">
    <location>
        <begin position="1"/>
        <end position="29"/>
    </location>
</feature>
<dbReference type="AlphaFoldDB" id="B1BR36"/>
<comment type="caution">
    <text evidence="4">The sequence shown here is derived from an EMBL/GenBank/DDBJ whole genome shotgun (WGS) entry which is preliminary data.</text>
</comment>
<organism evidence="4 5">
    <name type="scientific">Clostridium perfringens E str. JGS1987</name>
    <dbReference type="NCBI Taxonomy" id="451755"/>
    <lineage>
        <taxon>Bacteria</taxon>
        <taxon>Bacillati</taxon>
        <taxon>Bacillota</taxon>
        <taxon>Clostridia</taxon>
        <taxon>Eubacteriales</taxon>
        <taxon>Clostridiaceae</taxon>
        <taxon>Clostridium</taxon>
    </lineage>
</organism>
<dbReference type="Gene3D" id="3.40.33.10">
    <property type="entry name" value="CAP"/>
    <property type="match status" value="1"/>
</dbReference>
<evidence type="ECO:0000313" key="4">
    <source>
        <dbReference type="EMBL" id="EDT15761.1"/>
    </source>
</evidence>
<name>B1BR36_CLOPF</name>
<reference evidence="4 5" key="1">
    <citation type="submission" date="2007-07" db="EMBL/GenBank/DDBJ databases">
        <title>Annotation of Clostridium perfringens E str. JGS1987.</title>
        <authorList>
            <person name="Paulsen I."/>
            <person name="Sebastian Y."/>
        </authorList>
    </citation>
    <scope>NUCLEOTIDE SEQUENCE [LARGE SCALE GENOMIC DNA]</scope>
    <source>
        <strain evidence="5">E str. JGS1987</strain>
    </source>
</reference>
<keyword evidence="2" id="KW-0732">Signal</keyword>
<evidence type="ECO:0000259" key="3">
    <source>
        <dbReference type="PROSITE" id="PS51781"/>
    </source>
</evidence>
<gene>
    <name evidence="4" type="ORF">AC3_A0164</name>
</gene>
<feature type="domain" description="SH3b" evidence="3">
    <location>
        <begin position="116"/>
        <end position="179"/>
    </location>
</feature>
<feature type="region of interest" description="Disordered" evidence="1">
    <location>
        <begin position="205"/>
        <end position="379"/>
    </location>
</feature>
<feature type="compositionally biased region" description="Basic and acidic residues" evidence="1">
    <location>
        <begin position="237"/>
        <end position="375"/>
    </location>
</feature>
<accession>B1BR36</accession>
<evidence type="ECO:0000313" key="5">
    <source>
        <dbReference type="Proteomes" id="UP000005337"/>
    </source>
</evidence>
<dbReference type="CDD" id="cd05379">
    <property type="entry name" value="CAP_bacterial"/>
    <property type="match status" value="1"/>
</dbReference>
<dbReference type="SMART" id="SM00287">
    <property type="entry name" value="SH3b"/>
    <property type="match status" value="1"/>
</dbReference>
<dbReference type="EMBL" id="ABDW01000006">
    <property type="protein sequence ID" value="EDT15761.1"/>
    <property type="molecule type" value="Genomic_DNA"/>
</dbReference>
<dbReference type="InterPro" id="IPR035940">
    <property type="entry name" value="CAP_sf"/>
</dbReference>
<dbReference type="RefSeq" id="WP_004456481.1">
    <property type="nucleotide sequence ID" value="NZ_ABDW01000006.1"/>
</dbReference>
<dbReference type="PANTHER" id="PTHR34408">
    <property type="entry name" value="FAMILY PROTEIN, PUTATIVE-RELATED"/>
    <property type="match status" value="1"/>
</dbReference>
<feature type="chain" id="PRO_5002762426" description="SH3b domain-containing protein" evidence="2">
    <location>
        <begin position="30"/>
        <end position="499"/>
    </location>
</feature>
<sequence length="499" mass="54105">MKKHKIMAMLMAGALIAPTLNIGVKNVHAKGLNTVTSTALSNTQNYGCVKGNVDLVNGNGKTVAKATEGEMLIVQKNEDGQALVKLPKQGVEGYLKEANIIMIKDGNANDLSKLNKNGEIINVDTMVNVREMPSINSSVKDVLQNGTAIKITGKTAQWYSVEVNGTKGYIFEEYVSETTNKTPVVNKVAKNDSTINSKKTEVVINNTSNKTKTNKEDKKSSVSNVAATKPSTGDTVTKPEEKPSTGDTVTKPEEKPSTGDTVTKPEEKPSTGDTVTKPEEKPSTGDTVTKPEEKPSTGDTVTKPEEKPSTGDTVTKPEEKPSTGDTVTKPEEKPSTGDTVTKPEEKPSTGDTTTKPEEKPSTGDTTTKPEEKPDKPVVPVETTEYQQAMTQQLWSDFNAYRQSKGLKPLKWSSKYAGWTKEHAKEMANKKSAFHKLYPEGGQVTGLNGSKNMNAEKILQQFQNSPAHDANLLDDQLTEGACAIYKDSKGVYYFVIGFDY</sequence>
<dbReference type="PROSITE" id="PS51781">
    <property type="entry name" value="SH3B"/>
    <property type="match status" value="1"/>
</dbReference>
<dbReference type="InterPro" id="IPR014044">
    <property type="entry name" value="CAP_dom"/>
</dbReference>
<evidence type="ECO:0000256" key="1">
    <source>
        <dbReference type="SAM" id="MobiDB-lite"/>
    </source>
</evidence>
<dbReference type="Proteomes" id="UP000005337">
    <property type="component" value="Unassembled WGS sequence"/>
</dbReference>
<dbReference type="InterPro" id="IPR003646">
    <property type="entry name" value="SH3-like_bac-type"/>
</dbReference>